<protein>
    <recommendedName>
        <fullName evidence="4">Type IV pilus assembly protein PilW</fullName>
    </recommendedName>
</protein>
<evidence type="ECO:0008006" key="4">
    <source>
        <dbReference type="Google" id="ProtNLM"/>
    </source>
</evidence>
<accession>A0ABT7DSF0</accession>
<dbReference type="EMBL" id="JARRAF010000002">
    <property type="protein sequence ID" value="MDK2122992.1"/>
    <property type="molecule type" value="Genomic_DNA"/>
</dbReference>
<evidence type="ECO:0000313" key="3">
    <source>
        <dbReference type="Proteomes" id="UP001172778"/>
    </source>
</evidence>
<dbReference type="RefSeq" id="WP_284099278.1">
    <property type="nucleotide sequence ID" value="NZ_JARRAF010000002.1"/>
</dbReference>
<organism evidence="2 3">
    <name type="scientific">Parachitinimonas caeni</name>
    <dbReference type="NCBI Taxonomy" id="3031301"/>
    <lineage>
        <taxon>Bacteria</taxon>
        <taxon>Pseudomonadati</taxon>
        <taxon>Pseudomonadota</taxon>
        <taxon>Betaproteobacteria</taxon>
        <taxon>Neisseriales</taxon>
        <taxon>Chitinibacteraceae</taxon>
        <taxon>Parachitinimonas</taxon>
    </lineage>
</organism>
<name>A0ABT7DSF0_9NEIS</name>
<dbReference type="Proteomes" id="UP001172778">
    <property type="component" value="Unassembled WGS sequence"/>
</dbReference>
<evidence type="ECO:0000256" key="1">
    <source>
        <dbReference type="SAM" id="Phobius"/>
    </source>
</evidence>
<dbReference type="PROSITE" id="PS00409">
    <property type="entry name" value="PROKAR_NTER_METHYL"/>
    <property type="match status" value="1"/>
</dbReference>
<sequence>MAGFSLVELLVGLLISMIGVLVIYQVFTVTQGYRRTSSSAGSAQENGGIGLYFIERDLRQAGYGVQQSNVDFWGCTVRAQDAARIPQAFMFTLNPLQIVQGGLNGASHLPDTINIFYGNARVQAAPAAVSPIGITGNANIQLNSSVAFNADTAIPNNSDLFLIVQQGKDCSMSQVTATNNSASTNPCYSSTVTRICHNGAARFTKSLDIAYDGNPSPKASNAAFVYSLGNAPTYKSYTIAGNPQRLTFTDLIFPENTGDVADDIVNLQAQYVFSDGQSRDAIPAGKTIKDVVAMKVAIVARSNLLEKTAVTTSEIVIFPGTATSDEVKVVLSSDEQRYRYKSFQTIVPIRNMIWGS</sequence>
<reference evidence="2" key="1">
    <citation type="submission" date="2023-03" db="EMBL/GenBank/DDBJ databases">
        <title>Chitinimonas shenzhenensis gen. nov., sp. nov., a novel member of family Burkholderiaceae isolated from activated sludge collected in Shen Zhen, China.</title>
        <authorList>
            <person name="Wang X."/>
        </authorList>
    </citation>
    <scope>NUCLEOTIDE SEQUENCE</scope>
    <source>
        <strain evidence="2">DQS-5</strain>
    </source>
</reference>
<comment type="caution">
    <text evidence="2">The sequence shown here is derived from an EMBL/GenBank/DDBJ whole genome shotgun (WGS) entry which is preliminary data.</text>
</comment>
<feature type="transmembrane region" description="Helical" evidence="1">
    <location>
        <begin position="6"/>
        <end position="27"/>
    </location>
</feature>
<proteinExistence type="predicted"/>
<keyword evidence="1" id="KW-0812">Transmembrane</keyword>
<keyword evidence="1" id="KW-0472">Membrane</keyword>
<gene>
    <name evidence="2" type="ORF">PZA18_02875</name>
</gene>
<dbReference type="InterPro" id="IPR012902">
    <property type="entry name" value="N_methyl_site"/>
</dbReference>
<evidence type="ECO:0000313" key="2">
    <source>
        <dbReference type="EMBL" id="MDK2122992.1"/>
    </source>
</evidence>
<keyword evidence="1" id="KW-1133">Transmembrane helix</keyword>
<keyword evidence="3" id="KW-1185">Reference proteome</keyword>